<dbReference type="STRING" id="666510.ASAC_1459"/>
<evidence type="ECO:0000313" key="5">
    <source>
        <dbReference type="EMBL" id="ADL19864.1"/>
    </source>
</evidence>
<proteinExistence type="inferred from homology"/>
<dbReference type="GO" id="GO:0097588">
    <property type="term" value="P:archaeal or bacterial-type flagellum-dependent cell motility"/>
    <property type="evidence" value="ECO:0007669"/>
    <property type="project" value="InterPro"/>
</dbReference>
<dbReference type="GeneID" id="9499718"/>
<dbReference type="OrthoDB" id="19112at2157"/>
<keyword evidence="5" id="KW-0282">Flagellum</keyword>
<comment type="function">
    <text evidence="4">Flagellin is the subunit protein which polymerizes to form the filaments of archaeal flagella.</text>
</comment>
<dbReference type="PANTHER" id="PTHR35903">
    <property type="entry name" value="FLAGELLIN B1"/>
    <property type="match status" value="1"/>
</dbReference>
<sequence length="219" mass="22945">MPRRSRRGMVGIDTAIILIAFVLVAAAVAFVVLDMGMTSAQKAKQTMESGLQESSTALQVDGNVMAYVNGSGYVQDIFIPLGVTPGTGYVSFAPSLMEVSIITSKGSYPDIYIGVSNVSLGAHPNVNLTAIAFNFTSAATAKYPKYQSMAAAVVYFIHGNITPYVLGPYGQALLVIHLPYGLPAYSSFTVTISPSIGGAITVARIIPPDNVSSTIIDLG</sequence>
<dbReference type="InterPro" id="IPR013373">
    <property type="entry name" value="Flagellin/pilin_N_arc"/>
</dbReference>
<dbReference type="GO" id="GO:0005198">
    <property type="term" value="F:structural molecule activity"/>
    <property type="evidence" value="ECO:0007669"/>
    <property type="project" value="InterPro"/>
</dbReference>
<dbReference type="KEGG" id="asc:ASAC_1459"/>
<organism evidence="5 6">
    <name type="scientific">Acidilobus saccharovorans (strain DSM 16705 / JCM 18335 / VKM B-2471 / 345-15)</name>
    <dbReference type="NCBI Taxonomy" id="666510"/>
    <lineage>
        <taxon>Archaea</taxon>
        <taxon>Thermoproteota</taxon>
        <taxon>Thermoprotei</taxon>
        <taxon>Acidilobales</taxon>
        <taxon>Acidilobaceae</taxon>
        <taxon>Acidilobus</taxon>
    </lineage>
</organism>
<comment type="similarity">
    <text evidence="2 4">Belongs to the archaeal flagellin family.</text>
</comment>
<dbReference type="InterPro" id="IPR002774">
    <property type="entry name" value="Flagellin_arc-type"/>
</dbReference>
<keyword evidence="5" id="KW-0966">Cell projection</keyword>
<keyword evidence="3 4" id="KW-0974">Archaeal flagellum</keyword>
<accession>D9PZ77</accession>
<dbReference type="NCBIfam" id="TIGR02537">
    <property type="entry name" value="arch_flag_Nterm"/>
    <property type="match status" value="1"/>
</dbReference>
<reference evidence="5 6" key="1">
    <citation type="journal article" date="2010" name="Appl. Environ. Microbiol.">
        <title>The genome sequence of the crenarchaeon Acidilobus saccharovorans supports a new order, Acidilobales, and suggests an important ecological role in terrestrial acidic hot springs.</title>
        <authorList>
            <person name="Mardanov A.V."/>
            <person name="Svetlitchnyi V.A."/>
            <person name="Beletsky A.V."/>
            <person name="Prokofeva M.I."/>
            <person name="Bonch-Osmolovskaya E.A."/>
            <person name="Ravin N.V."/>
            <person name="Skryabin K.G."/>
        </authorList>
    </citation>
    <scope>NUCLEOTIDE SEQUENCE [LARGE SCALE GENOMIC DNA]</scope>
    <source>
        <strain evidence="6">DSM 16705 / JCM 18335 / VKM B-2471 / 345-15</strain>
    </source>
</reference>
<dbReference type="PANTHER" id="PTHR35903:SF1">
    <property type="entry name" value="FLAGELLIN B1"/>
    <property type="match status" value="1"/>
</dbReference>
<comment type="subcellular location">
    <subcellularLocation>
        <location evidence="1 4">Archaeal flagellum</location>
    </subcellularLocation>
</comment>
<dbReference type="Pfam" id="PF01917">
    <property type="entry name" value="Flagellin_arch-type"/>
    <property type="match status" value="1"/>
</dbReference>
<dbReference type="Proteomes" id="UP000000346">
    <property type="component" value="Chromosome"/>
</dbReference>
<dbReference type="HOGENOM" id="CLU_084671_0_0_2"/>
<dbReference type="eggNOG" id="arCOG01829">
    <property type="taxonomic scope" value="Archaea"/>
</dbReference>
<dbReference type="AlphaFoldDB" id="D9PZ77"/>
<dbReference type="InParanoid" id="D9PZ77"/>
<name>D9PZ77_ACIS3</name>
<gene>
    <name evidence="5" type="ordered locus">ASAC_1459</name>
</gene>
<dbReference type="RefSeq" id="WP_013267376.1">
    <property type="nucleotide sequence ID" value="NC_014374.1"/>
</dbReference>
<evidence type="ECO:0000256" key="1">
    <source>
        <dbReference type="ARBA" id="ARBA00004618"/>
    </source>
</evidence>
<protein>
    <recommendedName>
        <fullName evidence="4">Flagellin</fullName>
    </recommendedName>
</protein>
<evidence type="ECO:0000256" key="3">
    <source>
        <dbReference type="ARBA" id="ARBA00022440"/>
    </source>
</evidence>
<evidence type="ECO:0000256" key="2">
    <source>
        <dbReference type="ARBA" id="ARBA00010256"/>
    </source>
</evidence>
<dbReference type="EMBL" id="CP001742">
    <property type="protein sequence ID" value="ADL19864.1"/>
    <property type="molecule type" value="Genomic_DNA"/>
</dbReference>
<evidence type="ECO:0000256" key="4">
    <source>
        <dbReference type="RuleBase" id="RU361282"/>
    </source>
</evidence>
<dbReference type="GO" id="GO:0097589">
    <property type="term" value="C:archaeal-type flagellum"/>
    <property type="evidence" value="ECO:0007669"/>
    <property type="project" value="UniProtKB-SubCell"/>
</dbReference>
<keyword evidence="6" id="KW-1185">Reference proteome</keyword>
<keyword evidence="5" id="KW-0969">Cilium</keyword>
<evidence type="ECO:0000313" key="6">
    <source>
        <dbReference type="Proteomes" id="UP000000346"/>
    </source>
</evidence>